<gene>
    <name evidence="3" type="primary">LOC125779463</name>
</gene>
<dbReference type="Gene3D" id="1.10.10.60">
    <property type="entry name" value="Homeodomain-like"/>
    <property type="match status" value="1"/>
</dbReference>
<feature type="domain" description="Myb/SANT-like DNA-binding" evidence="1">
    <location>
        <begin position="9"/>
        <end position="100"/>
    </location>
</feature>
<name>A0ABM3K5M6_BACDO</name>
<sequence>MFDMEKSKRKVWTKAETLLFLNRYNERKDEFLHARKKKFAYENVVEDMIYQGFTDTTINAAALVSKMRTLLNAYKAAKDNEKQTGTSPCTVPYMREMDEIFGESCLVSNNHTLNIGTDPQEALVESSGKDSTDFQTILYDMPSTSRQSRSALSRSICRPNAVNSQEPNAANSVPNRRYRKSAKVLYFEKKIEQKRKSAEVQAKFYANIEKRMQDVAENQKILIEIEQKKKK</sequence>
<dbReference type="GeneID" id="125779463"/>
<dbReference type="InterPro" id="IPR044822">
    <property type="entry name" value="Myb_DNA-bind_4"/>
</dbReference>
<evidence type="ECO:0000313" key="2">
    <source>
        <dbReference type="Proteomes" id="UP001652620"/>
    </source>
</evidence>
<evidence type="ECO:0000313" key="3">
    <source>
        <dbReference type="RefSeq" id="XP_049316782.1"/>
    </source>
</evidence>
<protein>
    <submittedName>
        <fullName evidence="3">Uncharacterized protein LOC125779463</fullName>
    </submittedName>
</protein>
<evidence type="ECO:0000259" key="1">
    <source>
        <dbReference type="Pfam" id="PF13837"/>
    </source>
</evidence>
<keyword evidence="2" id="KW-1185">Reference proteome</keyword>
<accession>A0ABM3K5M6</accession>
<organism evidence="2 3">
    <name type="scientific">Bactrocera dorsalis</name>
    <name type="common">Oriental fruit fly</name>
    <name type="synonym">Dacus dorsalis</name>
    <dbReference type="NCBI Taxonomy" id="27457"/>
    <lineage>
        <taxon>Eukaryota</taxon>
        <taxon>Metazoa</taxon>
        <taxon>Ecdysozoa</taxon>
        <taxon>Arthropoda</taxon>
        <taxon>Hexapoda</taxon>
        <taxon>Insecta</taxon>
        <taxon>Pterygota</taxon>
        <taxon>Neoptera</taxon>
        <taxon>Endopterygota</taxon>
        <taxon>Diptera</taxon>
        <taxon>Brachycera</taxon>
        <taxon>Muscomorpha</taxon>
        <taxon>Tephritoidea</taxon>
        <taxon>Tephritidae</taxon>
        <taxon>Bactrocera</taxon>
        <taxon>Bactrocera</taxon>
    </lineage>
</organism>
<dbReference type="RefSeq" id="XP_049316782.1">
    <property type="nucleotide sequence ID" value="XM_049460825.1"/>
</dbReference>
<dbReference type="Pfam" id="PF13837">
    <property type="entry name" value="Myb_DNA-bind_4"/>
    <property type="match status" value="1"/>
</dbReference>
<reference evidence="3" key="1">
    <citation type="submission" date="2025-08" db="UniProtKB">
        <authorList>
            <consortium name="RefSeq"/>
        </authorList>
    </citation>
    <scope>IDENTIFICATION</scope>
    <source>
        <tissue evidence="3">Adult</tissue>
    </source>
</reference>
<proteinExistence type="predicted"/>
<dbReference type="Proteomes" id="UP001652620">
    <property type="component" value="Chromosome 6"/>
</dbReference>